<gene>
    <name evidence="3" type="ORF">HJC23_000067</name>
</gene>
<dbReference type="Pfam" id="PF22562">
    <property type="entry name" value="UBA_7"/>
    <property type="match status" value="1"/>
</dbReference>
<name>A0ABD3PIP8_9STRA</name>
<dbReference type="Proteomes" id="UP001516023">
    <property type="component" value="Unassembled WGS sequence"/>
</dbReference>
<feature type="compositionally biased region" description="Polar residues" evidence="1">
    <location>
        <begin position="19"/>
        <end position="28"/>
    </location>
</feature>
<feature type="domain" description="UBA" evidence="2">
    <location>
        <begin position="2024"/>
        <end position="2071"/>
    </location>
</feature>
<feature type="region of interest" description="Disordered" evidence="1">
    <location>
        <begin position="122"/>
        <end position="148"/>
    </location>
</feature>
<comment type="caution">
    <text evidence="3">The sequence shown here is derived from an EMBL/GenBank/DDBJ whole genome shotgun (WGS) entry which is preliminary data.</text>
</comment>
<keyword evidence="4" id="KW-1185">Reference proteome</keyword>
<dbReference type="EMBL" id="JABMIG020000172">
    <property type="protein sequence ID" value="KAL3787579.1"/>
    <property type="molecule type" value="Genomic_DNA"/>
</dbReference>
<protein>
    <recommendedName>
        <fullName evidence="2">UBA domain-containing protein</fullName>
    </recommendedName>
</protein>
<dbReference type="SUPFAM" id="SSF46934">
    <property type="entry name" value="UBA-like"/>
    <property type="match status" value="1"/>
</dbReference>
<evidence type="ECO:0000256" key="1">
    <source>
        <dbReference type="SAM" id="MobiDB-lite"/>
    </source>
</evidence>
<evidence type="ECO:0000313" key="3">
    <source>
        <dbReference type="EMBL" id="KAL3787579.1"/>
    </source>
</evidence>
<proteinExistence type="predicted"/>
<evidence type="ECO:0000313" key="4">
    <source>
        <dbReference type="Proteomes" id="UP001516023"/>
    </source>
</evidence>
<feature type="region of interest" description="Disordered" evidence="1">
    <location>
        <begin position="18"/>
        <end position="57"/>
    </location>
</feature>
<accession>A0ABD3PIP8</accession>
<dbReference type="InterPro" id="IPR009060">
    <property type="entry name" value="UBA-like_sf"/>
</dbReference>
<dbReference type="Gene3D" id="1.10.8.10">
    <property type="entry name" value="DNA helicase RuvA subunit, C-terminal domain"/>
    <property type="match status" value="1"/>
</dbReference>
<evidence type="ECO:0000259" key="2">
    <source>
        <dbReference type="Pfam" id="PF22562"/>
    </source>
</evidence>
<dbReference type="InterPro" id="IPR015940">
    <property type="entry name" value="UBA"/>
</dbReference>
<organism evidence="3 4">
    <name type="scientific">Cyclotella cryptica</name>
    <dbReference type="NCBI Taxonomy" id="29204"/>
    <lineage>
        <taxon>Eukaryota</taxon>
        <taxon>Sar</taxon>
        <taxon>Stramenopiles</taxon>
        <taxon>Ochrophyta</taxon>
        <taxon>Bacillariophyta</taxon>
        <taxon>Coscinodiscophyceae</taxon>
        <taxon>Thalassiosirophycidae</taxon>
        <taxon>Stephanodiscales</taxon>
        <taxon>Stephanodiscaceae</taxon>
        <taxon>Cyclotella</taxon>
    </lineage>
</organism>
<feature type="compositionally biased region" description="Polar residues" evidence="1">
    <location>
        <begin position="45"/>
        <end position="57"/>
    </location>
</feature>
<sequence length="2267" mass="253240">MTPSGANTTEAQVAYALITDQSLSSPPNHSDAGEDDARSPYSIRLPSSNDASATSANGVSTVSLTTMEQWYEYYAVRTPSRGYLDFCQQESERMVQKQRMEKEKSSGGGWFRRLFFGTSSGRSDGDRAVTKEGVLNQNDDTKEDEPDDNDMQFQGGNYNHEIHGNPNPLDISVINHEAQSFHRFHLASERRASVTCNDSSLISTEHQQDGYSVVLPVRISIGWDDYEAMAAMENRHHQQTHLCVVGYGQIAEFPSLPESSDLIREEQGDQKDIVNMDRVSHGASKISLTSDWDELLSFTTQIDKDDPKPLYDLRHCRAASIGPDCLMISWGLGGDGSIVFYRRQDQTHRTSSKKTKHVNFEDKPKVGWVAVAYATPTDSVIEAALHNMTPDPCLDEEYDGHDSLQDHNMTRLYELGSLRVTDLVPMVLNNASYTQQNPAATSSPSAALAVSRLGGFIELLPLPNWIWHDKTQPFPSRKIIDLCAVSEVTAFSTSNHHTDITAIDVYRTRVGADIEWVGMHPPDDFPAEFVLAACGCPSVIDSHGASAQGIESDGGDSLGVTISIWGITPVRSSIRSHGRDDKGFGFGFNVKQVDWLNIHNCGADSSIFVSNTTMEHWSQSFKRTQSNMRKRKKQQRDTNSLCIVSTSAPIISLRFTPSSSVTFSVNKGVLLAALDYNGGVTMMDCTNCIRSIERIDVHHHHDAVNGVGSTSPDALLSHSRISFLTRRESSMSIRSNGKSLGVCRASQLEWWRSISPFAIGDCGQNQEHSLVDPKAFGTFFLATNSSVTFHRKNRTQTVNHIRLQRWDLSSSEYEDVNDPIDVFLIPLRSTRNHMLTSAILLPMRYRPSSETLSLLRTTSSPQHLSMCEIRKFSDPADIITGLLHQSDPETALNVARSFGGAQYFGSAVMNKCQMQLWEEQRNVEALKLIHDDEYVVRQVLCLDQTVTRDEGQIDVPSIDNLVEIYVESLRRVEKLVADSGLHVVDHEWLSSSAARLRNCVRRIGTFQLLLQRFADGGFLDETFQTGSISRRFLRGFLNVDIFDIASSAASRGDIDSLTIILARHPVPTFTRMALLELIPLDIDIGLYEHLLPCSPEGNKDDLFLPKSQSGIPRKFLEPLEMLFFLSEYSTNPSQEESKILPFRVVTCETDEEFILRNFYDGEDLRLKNNAASREEVANWYLRLCLGFHDKTGEIYSVKRILELGLIRLGFVAFANDGTYELSRVDILDDYQESNTVSKLVYLYFAADILNRIVSDKAKESLLVPSNSSPQQWAAEKEFFYSIVRFCSMNAQDAVSFALENAQSPMSTSYLFQKHVAQFFFGGGSLIATQYGVVKSADESEGLGHDVIFELCLDKLRQTKTRKRKIDSNDAHDLDNLAFRLQRTLSFCSIFASFGVNRWSDDSLIAFASGVFHCTLNIVDGQWGALSDEVIDQLWSIFESLPLSSSANPHEEKSVLHLKLRLVMIQLCCKWGGEQRVSRSVQTFVCSGADISSDWSLEEDRRFKACSDVVGIISRGFCKCSADKNGQGRDLLFDFLCDVDEFDKLYFGSRALETGLIGVIVIPSLLNRESFTLLKDLLRLRPSWFSQSHAGSVILSFIREATSTDNYVDNTSRALKCLKSLGPLFPELEKEFAREQRFRDAKQFAKEEMRMEIHLLDRLFSWQFSKGPISLVEALLSTCPHSLLLGCEFWSENGGSLRACADAASYFSSRINASLNNSIFDELSHVLPPLPGALVMRMANVLGLQSSFELLMVKKFMVKGALQLGLAPAAIAICYSMLCDAAFARHESTDADAKWMESHEVIVQRCVIDSITVLPFDDIAIKKDLCIQSLRLFEFRNSRLQHNLLDKYSSLEYDELAKKESNAGNRFMFGGQLSAFRAETVTEHAIDFVDQPKRSLPNRNLIDNPFYDMSFIFNEISQATSMDIYSLLSSLQMSEQTPRDSVLNDLSQALFNWAVESAFKLTTHNALPADKIKFAIELGSSCLAEVTHQKTASLVMDMALEEFEANSAIFKSKDSATTFELIQPDKVLVRRLHERGYSWNAARRACIMTSNRSYSEALGWAVAHFQDDDFDAPLCILYDSNLVLRQDLIDLVRNLLHSIRTRLVCNATMTKGSKATSLTARFADKPTTSLQSPVVEHEGDHPLNETKVSASSIVPPRPPVLRLQTKTSLVTNNNFLETPKSISAAGHDGTVLPNSADSLSSIDGSLGSRASINRQVNRGKVLGTQKLSAEERKRLALEGRKLLEAARQRNKGVLAPPASIVTKHVTKP</sequence>
<reference evidence="3 4" key="1">
    <citation type="journal article" date="2020" name="G3 (Bethesda)">
        <title>Improved Reference Genome for Cyclotella cryptica CCMP332, a Model for Cell Wall Morphogenesis, Salinity Adaptation, and Lipid Production in Diatoms (Bacillariophyta).</title>
        <authorList>
            <person name="Roberts W.R."/>
            <person name="Downey K.M."/>
            <person name="Ruck E.C."/>
            <person name="Traller J.C."/>
            <person name="Alverson A.J."/>
        </authorList>
    </citation>
    <scope>NUCLEOTIDE SEQUENCE [LARGE SCALE GENOMIC DNA]</scope>
    <source>
        <strain evidence="3 4">CCMP332</strain>
    </source>
</reference>